<proteinExistence type="predicted"/>
<keyword evidence="3" id="KW-1185">Reference proteome</keyword>
<keyword evidence="1" id="KW-0472">Membrane</keyword>
<feature type="transmembrane region" description="Helical" evidence="1">
    <location>
        <begin position="37"/>
        <end position="56"/>
    </location>
</feature>
<protein>
    <recommendedName>
        <fullName evidence="4">Transmembrane protein</fullName>
    </recommendedName>
</protein>
<comment type="caution">
    <text evidence="2">The sequence shown here is derived from an EMBL/GenBank/DDBJ whole genome shotgun (WGS) entry which is preliminary data.</text>
</comment>
<evidence type="ECO:0008006" key="4">
    <source>
        <dbReference type="Google" id="ProtNLM"/>
    </source>
</evidence>
<dbReference type="Proteomes" id="UP001169006">
    <property type="component" value="Unassembled WGS sequence"/>
</dbReference>
<keyword evidence="1" id="KW-1133">Transmembrane helix</keyword>
<reference evidence="2" key="2">
    <citation type="submission" date="2023-07" db="EMBL/GenBank/DDBJ databases">
        <authorList>
            <person name="Sun H."/>
        </authorList>
    </citation>
    <scope>NUCLEOTIDE SEQUENCE</scope>
    <source>
        <strain evidence="2">05753</strain>
    </source>
</reference>
<evidence type="ECO:0000313" key="3">
    <source>
        <dbReference type="Proteomes" id="UP001169006"/>
    </source>
</evidence>
<organism evidence="2 3">
    <name type="scientific">Rhizobium oryzicola</name>
    <dbReference type="NCBI Taxonomy" id="1232668"/>
    <lineage>
        <taxon>Bacteria</taxon>
        <taxon>Pseudomonadati</taxon>
        <taxon>Pseudomonadota</taxon>
        <taxon>Alphaproteobacteria</taxon>
        <taxon>Hyphomicrobiales</taxon>
        <taxon>Rhizobiaceae</taxon>
        <taxon>Rhizobium/Agrobacterium group</taxon>
        <taxon>Rhizobium</taxon>
    </lineage>
</organism>
<dbReference type="EMBL" id="JAUKWQ010000001">
    <property type="protein sequence ID" value="MDO1581424.1"/>
    <property type="molecule type" value="Genomic_DNA"/>
</dbReference>
<accession>A0ABT8SSM6</accession>
<reference evidence="2" key="1">
    <citation type="journal article" date="2015" name="Int. J. Syst. Evol. Microbiol.">
        <title>Rhizobium oryzicola sp. nov., potential plant-growth-promoting endophytic bacteria isolated from rice roots.</title>
        <authorList>
            <person name="Zhang X.X."/>
            <person name="Gao J.S."/>
            <person name="Cao Y.H."/>
            <person name="Sheirdil R.A."/>
            <person name="Wang X.C."/>
            <person name="Zhang L."/>
        </authorList>
    </citation>
    <scope>NUCLEOTIDE SEQUENCE</scope>
    <source>
        <strain evidence="2">05753</strain>
    </source>
</reference>
<evidence type="ECO:0000256" key="1">
    <source>
        <dbReference type="SAM" id="Phobius"/>
    </source>
</evidence>
<evidence type="ECO:0000313" key="2">
    <source>
        <dbReference type="EMBL" id="MDO1581424.1"/>
    </source>
</evidence>
<name>A0ABT8SSM6_9HYPH</name>
<dbReference type="RefSeq" id="WP_302075532.1">
    <property type="nucleotide sequence ID" value="NZ_JAUKWQ010000001.1"/>
</dbReference>
<feature type="transmembrane region" description="Helical" evidence="1">
    <location>
        <begin position="12"/>
        <end position="31"/>
    </location>
</feature>
<keyword evidence="1" id="KW-0812">Transmembrane</keyword>
<sequence length="63" mass="7348">MTVKRRSRYWTWPRVAMIVALVLVVCSTIIAKMEHDVRWWHLALLAILGVNAVRLLNPHGTKR</sequence>
<gene>
    <name evidence="2" type="ORF">Q2T52_04880</name>
</gene>